<feature type="signal peptide" evidence="1">
    <location>
        <begin position="1"/>
        <end position="22"/>
    </location>
</feature>
<dbReference type="KEGG" id="bgt:106079103"/>
<dbReference type="AlphaFoldDB" id="A0A2C9M0A7"/>
<dbReference type="RefSeq" id="XP_013095676.2">
    <property type="nucleotide sequence ID" value="XM_013240222.2"/>
</dbReference>
<dbReference type="VEuPathDB" id="VectorBase:BGLAX_035093"/>
<feature type="chain" id="PRO_5012880757" evidence="1">
    <location>
        <begin position="23"/>
        <end position="254"/>
    </location>
</feature>
<evidence type="ECO:0000313" key="3">
    <source>
        <dbReference type="Proteomes" id="UP000076420"/>
    </source>
</evidence>
<dbReference type="Proteomes" id="UP000076420">
    <property type="component" value="Unassembled WGS sequence"/>
</dbReference>
<organism evidence="2 3">
    <name type="scientific">Biomphalaria glabrata</name>
    <name type="common">Bloodfluke planorb</name>
    <name type="synonym">Freshwater snail</name>
    <dbReference type="NCBI Taxonomy" id="6526"/>
    <lineage>
        <taxon>Eukaryota</taxon>
        <taxon>Metazoa</taxon>
        <taxon>Spiralia</taxon>
        <taxon>Lophotrochozoa</taxon>
        <taxon>Mollusca</taxon>
        <taxon>Gastropoda</taxon>
        <taxon>Heterobranchia</taxon>
        <taxon>Euthyneura</taxon>
        <taxon>Panpulmonata</taxon>
        <taxon>Hygrophila</taxon>
        <taxon>Lymnaeoidea</taxon>
        <taxon>Planorbidae</taxon>
        <taxon>Biomphalaria</taxon>
    </lineage>
</organism>
<evidence type="ECO:0000256" key="1">
    <source>
        <dbReference type="SAM" id="SignalP"/>
    </source>
</evidence>
<accession>A0A2C9M0A7</accession>
<gene>
    <name evidence="2" type="primary">106079103</name>
</gene>
<sequence length="254" mass="30111">MIARSLLLLIPLTMYLVCKTEGCGRGDWKVLEKYWLEEELTQMTDMKMPPEAVDEFLKLIYSKPQYRKLQDEIDQFRSIMEKELAKKLAKQKRRKREGMFRDFKHTYTEMHKDMTKFILKLLRRLKRSGPAEAKNLKPIVLILPPNGAFFDIKHTSLVLELWEKTVVALKLVLESIDRYVTKKHLVWFEEQKGKFERWIYVVNGYAELLRKKTTFKDEFATAPPIEIDISNRGTADLQLTRKLKKKIDVIIKES</sequence>
<dbReference type="VEuPathDB" id="VectorBase:BGLB037041"/>
<dbReference type="EnsemblMetazoa" id="BGLB037041-RA">
    <property type="protein sequence ID" value="BGLB037041-PA"/>
    <property type="gene ID" value="BGLB037041"/>
</dbReference>
<proteinExistence type="predicted"/>
<evidence type="ECO:0000313" key="2">
    <source>
        <dbReference type="EnsemblMetazoa" id="BGLB037041-PA"/>
    </source>
</evidence>
<name>A0A2C9M0A7_BIOGL</name>
<reference evidence="2" key="1">
    <citation type="submission" date="2020-05" db="UniProtKB">
        <authorList>
            <consortium name="EnsemblMetazoa"/>
        </authorList>
    </citation>
    <scope>IDENTIFICATION</scope>
    <source>
        <strain evidence="2">BB02</strain>
    </source>
</reference>
<keyword evidence="1" id="KW-0732">Signal</keyword>
<protein>
    <submittedName>
        <fullName evidence="2">Uncharacterized protein</fullName>
    </submittedName>
</protein>